<evidence type="ECO:0000313" key="1">
    <source>
        <dbReference type="EMBL" id="KAK9762504.1"/>
    </source>
</evidence>
<dbReference type="PANTHER" id="PTHR37332:SF1">
    <property type="entry name" value="ELMO DOMAIN-CONTAINING PROTEIN"/>
    <property type="match status" value="1"/>
</dbReference>
<accession>A0ABR2WLZ0</accession>
<dbReference type="Proteomes" id="UP001479436">
    <property type="component" value="Unassembled WGS sequence"/>
</dbReference>
<comment type="caution">
    <text evidence="1">The sequence shown here is derived from an EMBL/GenBank/DDBJ whole genome shotgun (WGS) entry which is preliminary data.</text>
</comment>
<gene>
    <name evidence="1" type="ORF">K7432_011692</name>
</gene>
<evidence type="ECO:0000313" key="2">
    <source>
        <dbReference type="Proteomes" id="UP001479436"/>
    </source>
</evidence>
<dbReference type="EMBL" id="JASJQH010000933">
    <property type="protein sequence ID" value="KAK9762504.1"/>
    <property type="molecule type" value="Genomic_DNA"/>
</dbReference>
<sequence length="237" mass="27226">MEATPSSPKETHNLDQLKELVLKRISTFAYLQRVQNGQAHYFNTVLLTGDDLAHFFDNTRLRRRSYNLFILGTSLGPILDITSTSDYIKALNSMTVEYEHYVNEGGKSRKRNFFRKSKPGEGFSANLQDGEYRYLDIPTTPFELDYLQVLNTLCDIFVVAYNKLMESIQEIGRDSLSEIVMKIDTKFKKIAVMMCKDLDVLVHNAIKDELFMIDPLRLSKNGPDAAEEWDTLNALHI</sequence>
<dbReference type="PANTHER" id="PTHR37332">
    <property type="entry name" value="EXPRESSED PROTEIN"/>
    <property type="match status" value="1"/>
</dbReference>
<protein>
    <submittedName>
        <fullName evidence="1">Uncharacterized protein</fullName>
    </submittedName>
</protein>
<reference evidence="1 2" key="1">
    <citation type="submission" date="2023-04" db="EMBL/GenBank/DDBJ databases">
        <title>Genome of Basidiobolus ranarum AG-B5.</title>
        <authorList>
            <person name="Stajich J.E."/>
            <person name="Carter-House D."/>
            <person name="Gryganskyi A."/>
        </authorList>
    </citation>
    <scope>NUCLEOTIDE SEQUENCE [LARGE SCALE GENOMIC DNA]</scope>
    <source>
        <strain evidence="1 2">AG-B5</strain>
    </source>
</reference>
<keyword evidence="2" id="KW-1185">Reference proteome</keyword>
<name>A0ABR2WLZ0_9FUNG</name>
<organism evidence="1 2">
    <name type="scientific">Basidiobolus ranarum</name>
    <dbReference type="NCBI Taxonomy" id="34480"/>
    <lineage>
        <taxon>Eukaryota</taxon>
        <taxon>Fungi</taxon>
        <taxon>Fungi incertae sedis</taxon>
        <taxon>Zoopagomycota</taxon>
        <taxon>Entomophthoromycotina</taxon>
        <taxon>Basidiobolomycetes</taxon>
        <taxon>Basidiobolales</taxon>
        <taxon>Basidiobolaceae</taxon>
        <taxon>Basidiobolus</taxon>
    </lineage>
</organism>
<proteinExistence type="predicted"/>